<comment type="caution">
    <text evidence="9">The sequence shown here is derived from an EMBL/GenBank/DDBJ whole genome shotgun (WGS) entry which is preliminary data.</text>
</comment>
<feature type="compositionally biased region" description="Polar residues" evidence="8">
    <location>
        <begin position="356"/>
        <end position="367"/>
    </location>
</feature>
<dbReference type="AlphaFoldDB" id="A0AAE1TW06"/>
<keyword evidence="2" id="KW-0813">Transport</keyword>
<evidence type="ECO:0000256" key="8">
    <source>
        <dbReference type="SAM" id="MobiDB-lite"/>
    </source>
</evidence>
<feature type="region of interest" description="Disordered" evidence="8">
    <location>
        <begin position="675"/>
        <end position="704"/>
    </location>
</feature>
<dbReference type="Pfam" id="PF15967">
    <property type="entry name" value="Nucleoporin_FG2"/>
    <property type="match status" value="1"/>
</dbReference>
<gene>
    <name evidence="9" type="ORF">Pmani_028118</name>
</gene>
<evidence type="ECO:0000256" key="7">
    <source>
        <dbReference type="ARBA" id="ARBA00023242"/>
    </source>
</evidence>
<keyword evidence="6" id="KW-0906">Nuclear pore complex</keyword>
<evidence type="ECO:0000256" key="6">
    <source>
        <dbReference type="ARBA" id="ARBA00023132"/>
    </source>
</evidence>
<evidence type="ECO:0000256" key="4">
    <source>
        <dbReference type="ARBA" id="ARBA00022927"/>
    </source>
</evidence>
<feature type="compositionally biased region" description="Low complexity" evidence="8">
    <location>
        <begin position="21"/>
        <end position="37"/>
    </location>
</feature>
<dbReference type="PANTHER" id="PTHR13437:SF2">
    <property type="entry name" value="NUCLEOPORIN P58_P45"/>
    <property type="match status" value="1"/>
</dbReference>
<reference evidence="9" key="1">
    <citation type="submission" date="2023-11" db="EMBL/GenBank/DDBJ databases">
        <title>Genome assemblies of two species of porcelain crab, Petrolisthes cinctipes and Petrolisthes manimaculis (Anomura: Porcellanidae).</title>
        <authorList>
            <person name="Angst P."/>
        </authorList>
    </citation>
    <scope>NUCLEOTIDE SEQUENCE</scope>
    <source>
        <strain evidence="9">PB745_02</strain>
        <tissue evidence="9">Gill</tissue>
    </source>
</reference>
<feature type="region of interest" description="Disordered" evidence="8">
    <location>
        <begin position="352"/>
        <end position="378"/>
    </location>
</feature>
<accession>A0AAE1TW06</accession>
<dbReference type="GO" id="GO:0017056">
    <property type="term" value="F:structural constituent of nuclear pore"/>
    <property type="evidence" value="ECO:0007669"/>
    <property type="project" value="InterPro"/>
</dbReference>
<keyword evidence="4" id="KW-0653">Protein transport</keyword>
<comment type="subcellular location">
    <subcellularLocation>
        <location evidence="1">Nucleus</location>
        <location evidence="1">Nuclear pore complex</location>
    </subcellularLocation>
</comment>
<evidence type="ECO:0000313" key="10">
    <source>
        <dbReference type="Proteomes" id="UP001292094"/>
    </source>
</evidence>
<dbReference type="InterPro" id="IPR024882">
    <property type="entry name" value="NUP58/p45/49"/>
</dbReference>
<dbReference type="Gene3D" id="6.10.140.1350">
    <property type="match status" value="1"/>
</dbReference>
<dbReference type="EMBL" id="JAWZYT010003200">
    <property type="protein sequence ID" value="KAK4299616.1"/>
    <property type="molecule type" value="Genomic_DNA"/>
</dbReference>
<dbReference type="GO" id="GO:0051028">
    <property type="term" value="P:mRNA transport"/>
    <property type="evidence" value="ECO:0007669"/>
    <property type="project" value="UniProtKB-KW"/>
</dbReference>
<keyword evidence="7" id="KW-0539">Nucleus</keyword>
<name>A0AAE1TW06_9EUCA</name>
<dbReference type="GO" id="GO:0008139">
    <property type="term" value="F:nuclear localization sequence binding"/>
    <property type="evidence" value="ECO:0007669"/>
    <property type="project" value="InterPro"/>
</dbReference>
<feature type="compositionally biased region" description="Polar residues" evidence="8">
    <location>
        <begin position="682"/>
        <end position="698"/>
    </location>
</feature>
<evidence type="ECO:0000256" key="1">
    <source>
        <dbReference type="ARBA" id="ARBA00004567"/>
    </source>
</evidence>
<evidence type="ECO:0000256" key="5">
    <source>
        <dbReference type="ARBA" id="ARBA00023010"/>
    </source>
</evidence>
<sequence>MANSSSGFSFGQPQPTLGTANNNNNNKSLFGTPTSTGTPGGAFTLNTVTSTSTAQPVVATSATGFTLGAATGGSTVGFGLGQPAVPTAASTGFGLGQPAVPTASSTGFGLGQPAVPTAASTGFGLGQPAVPTAASTGFGLGQPAVPTAASTGFGLGQPAVPTASSTGFGLGQPAVPTAASTGFGLGQPAVPTAASTGFGLGQPAVPTASSTGFGLGQPAAPTTSSTGFNFGATPVLGNSVSALPTNSASTGGGGLFNFSNPAPTSTGFTLGGQTLTAPATAPNVSLGFALTGSAPASTATGFPLGLGGTTATVTPSTGFSFSSGAGGLKVTPVQAPVSSNVGLGGVGLGLGGAQPPSASTDANNAGSKSDGKSTKDQQMPQDLFATIAEFESKRNAEISASEENIRQTAAPFHKVGNKAVEIQKLLAELASEYLQLHGNAVNLKAEVMLAAEHVEMSRRTKDTPMALQGENKAPEMFFINLVRNFESEMIYCRTKIEEVSQCMQAINNPCETPEDIGEVLQREHDTLKELAAKVYAQHAHLVELSQTFKTKTVPNEHAFFRSESKEDAKTPASAVVRPVLGGNSSGLQVFQEQQQRAKAVTLGAAPPTMPLAQATTPSMFSSGANTSNLFTSGGTPFGTSNFNLGSSTTTAPFGVHKPAAFGNVATNFGNTTSTFGTNTTGLQQQQSSSPFAITSPFNTKPFGS</sequence>
<feature type="region of interest" description="Disordered" evidence="8">
    <location>
        <begin position="1"/>
        <end position="38"/>
    </location>
</feature>
<evidence type="ECO:0008006" key="11">
    <source>
        <dbReference type="Google" id="ProtNLM"/>
    </source>
</evidence>
<keyword evidence="10" id="KW-1185">Reference proteome</keyword>
<keyword evidence="5" id="KW-0811">Translocation</keyword>
<dbReference type="GO" id="GO:0005643">
    <property type="term" value="C:nuclear pore"/>
    <property type="evidence" value="ECO:0007669"/>
    <property type="project" value="UniProtKB-SubCell"/>
</dbReference>
<organism evidence="9 10">
    <name type="scientific">Petrolisthes manimaculis</name>
    <dbReference type="NCBI Taxonomy" id="1843537"/>
    <lineage>
        <taxon>Eukaryota</taxon>
        <taxon>Metazoa</taxon>
        <taxon>Ecdysozoa</taxon>
        <taxon>Arthropoda</taxon>
        <taxon>Crustacea</taxon>
        <taxon>Multicrustacea</taxon>
        <taxon>Malacostraca</taxon>
        <taxon>Eumalacostraca</taxon>
        <taxon>Eucarida</taxon>
        <taxon>Decapoda</taxon>
        <taxon>Pleocyemata</taxon>
        <taxon>Anomura</taxon>
        <taxon>Galatheoidea</taxon>
        <taxon>Porcellanidae</taxon>
        <taxon>Petrolisthes</taxon>
    </lineage>
</organism>
<evidence type="ECO:0000313" key="9">
    <source>
        <dbReference type="EMBL" id="KAK4299616.1"/>
    </source>
</evidence>
<proteinExistence type="predicted"/>
<keyword evidence="3" id="KW-0509">mRNA transport</keyword>
<protein>
    <recommendedName>
        <fullName evidence="11">Nucleoporin p58/p45</fullName>
    </recommendedName>
</protein>
<dbReference type="Proteomes" id="UP001292094">
    <property type="component" value="Unassembled WGS sequence"/>
</dbReference>
<feature type="compositionally biased region" description="Polar residues" evidence="8">
    <location>
        <begin position="1"/>
        <end position="20"/>
    </location>
</feature>
<dbReference type="GO" id="GO:0015031">
    <property type="term" value="P:protein transport"/>
    <property type="evidence" value="ECO:0007669"/>
    <property type="project" value="UniProtKB-KW"/>
</dbReference>
<dbReference type="PANTHER" id="PTHR13437">
    <property type="entry name" value="NUCLEOPORIN P58/P45 NUCLEOPORIN-LIKE PROTEIN 1"/>
    <property type="match status" value="1"/>
</dbReference>
<evidence type="ECO:0000256" key="3">
    <source>
        <dbReference type="ARBA" id="ARBA00022816"/>
    </source>
</evidence>
<evidence type="ECO:0000256" key="2">
    <source>
        <dbReference type="ARBA" id="ARBA00022448"/>
    </source>
</evidence>